<dbReference type="GO" id="GO:0016020">
    <property type="term" value="C:membrane"/>
    <property type="evidence" value="ECO:0007669"/>
    <property type="project" value="UniProtKB-SubCell"/>
</dbReference>
<reference evidence="4 5" key="2">
    <citation type="submission" date="2018-10" db="EMBL/GenBank/DDBJ databases">
        <authorList>
            <consortium name="Pathogen Informatics"/>
        </authorList>
    </citation>
    <scope>NUCLEOTIDE SEQUENCE [LARGE SCALE GENOMIC DNA]</scope>
</reference>
<keyword evidence="2" id="KW-0472">Membrane</keyword>
<dbReference type="STRING" id="51028.A0A0N4V7E0"/>
<gene>
    <name evidence="4" type="ORF">EVEC_LOCUS5816</name>
</gene>
<dbReference type="GO" id="GO:0004888">
    <property type="term" value="F:transmembrane signaling receptor activity"/>
    <property type="evidence" value="ECO:0007669"/>
    <property type="project" value="InterPro"/>
</dbReference>
<organism evidence="6">
    <name type="scientific">Enterobius vermicularis</name>
    <name type="common">Human pinworm</name>
    <dbReference type="NCBI Taxonomy" id="51028"/>
    <lineage>
        <taxon>Eukaryota</taxon>
        <taxon>Metazoa</taxon>
        <taxon>Ecdysozoa</taxon>
        <taxon>Nematoda</taxon>
        <taxon>Chromadorea</taxon>
        <taxon>Rhabditida</taxon>
        <taxon>Spirurina</taxon>
        <taxon>Oxyuridomorpha</taxon>
        <taxon>Oxyuroidea</taxon>
        <taxon>Oxyuridae</taxon>
        <taxon>Enterobius</taxon>
    </lineage>
</organism>
<dbReference type="SUPFAM" id="SSF63712">
    <property type="entry name" value="Nicotinic receptor ligand binding domain-like"/>
    <property type="match status" value="1"/>
</dbReference>
<evidence type="ECO:0000256" key="1">
    <source>
        <dbReference type="ARBA" id="ARBA00004141"/>
    </source>
</evidence>
<evidence type="ECO:0000259" key="3">
    <source>
        <dbReference type="Pfam" id="PF02931"/>
    </source>
</evidence>
<dbReference type="PANTHER" id="PTHR18945">
    <property type="entry name" value="NEUROTRANSMITTER GATED ION CHANNEL"/>
    <property type="match status" value="1"/>
</dbReference>
<dbReference type="Pfam" id="PF02931">
    <property type="entry name" value="Neur_chan_LBD"/>
    <property type="match status" value="1"/>
</dbReference>
<evidence type="ECO:0000313" key="5">
    <source>
        <dbReference type="Proteomes" id="UP000274131"/>
    </source>
</evidence>
<feature type="domain" description="Neurotransmitter-gated ion-channel ligand-binding" evidence="3">
    <location>
        <begin position="1"/>
        <end position="117"/>
    </location>
</feature>
<dbReference type="InterPro" id="IPR006202">
    <property type="entry name" value="Neur_chan_lig-bd"/>
</dbReference>
<dbReference type="EMBL" id="UXUI01008279">
    <property type="protein sequence ID" value="VDD91065.1"/>
    <property type="molecule type" value="Genomic_DNA"/>
</dbReference>
<keyword evidence="5" id="KW-1185">Reference proteome</keyword>
<comment type="subcellular location">
    <subcellularLocation>
        <location evidence="1">Membrane</location>
        <topology evidence="1">Multi-pass membrane protein</topology>
    </subcellularLocation>
</comment>
<protein>
    <submittedName>
        <fullName evidence="6">Neur_chan_LBD domain-containing protein</fullName>
    </submittedName>
</protein>
<dbReference type="InterPro" id="IPR036734">
    <property type="entry name" value="Neur_chan_lig-bd_sf"/>
</dbReference>
<dbReference type="WBParaSite" id="EVEC_0000620501-mRNA-1">
    <property type="protein sequence ID" value="EVEC_0000620501-mRNA-1"/>
    <property type="gene ID" value="EVEC_0000620501"/>
</dbReference>
<evidence type="ECO:0000256" key="2">
    <source>
        <dbReference type="ARBA" id="ARBA00023136"/>
    </source>
</evidence>
<name>A0A0N4V7E0_ENTVE</name>
<dbReference type="Proteomes" id="UP000274131">
    <property type="component" value="Unassembled WGS sequence"/>
</dbReference>
<dbReference type="OrthoDB" id="5975154at2759"/>
<dbReference type="Gene3D" id="2.70.170.10">
    <property type="entry name" value="Neurotransmitter-gated ion-channel ligand-binding domain"/>
    <property type="match status" value="1"/>
</dbReference>
<reference evidence="6" key="1">
    <citation type="submission" date="2017-02" db="UniProtKB">
        <authorList>
            <consortium name="WormBaseParasite"/>
        </authorList>
    </citation>
    <scope>IDENTIFICATION</scope>
</reference>
<dbReference type="AlphaFoldDB" id="A0A0N4V7E0"/>
<evidence type="ECO:0000313" key="4">
    <source>
        <dbReference type="EMBL" id="VDD91065.1"/>
    </source>
</evidence>
<dbReference type="PROSITE" id="PS00236">
    <property type="entry name" value="NEUROTR_ION_CHANNEL"/>
    <property type="match status" value="1"/>
</dbReference>
<evidence type="ECO:0000313" key="6">
    <source>
        <dbReference type="WBParaSite" id="EVEC_0000620501-mRNA-1"/>
    </source>
</evidence>
<dbReference type="InterPro" id="IPR018000">
    <property type="entry name" value="Neurotransmitter_ion_chnl_CS"/>
</dbReference>
<proteinExistence type="predicted"/>
<accession>A0A0N4V7E0</accession>
<dbReference type="InterPro" id="IPR006201">
    <property type="entry name" value="Neur_channel"/>
</dbReference>
<dbReference type="GO" id="GO:0005230">
    <property type="term" value="F:extracellular ligand-gated monoatomic ion channel activity"/>
    <property type="evidence" value="ECO:0007669"/>
    <property type="project" value="InterPro"/>
</dbReference>
<sequence>MFVEHIEALNQEEQLMEMHCSLVLSWSDSRLTWTAEDWGGVKKIVRMKYELPYIWYPQLHFAELKLKSEQIMRNFNTLIAITNVGAVFVQIELTLKTPCMFDFSDYPHDNQRCSLTLLNPRPLSEIKFSPLTYFGKHNDMFGRISNSVLKTGEFIVTDTAAERLYYRSPGLVTRNETAVTYLAGTVADVKLSLIWLMLCTLIQVVNYSQMTAKLPPDSSRIPLCGKTYFTTKK</sequence>